<dbReference type="AlphaFoldDB" id="A0A9Q3IM13"/>
<accession>A0A9Q3IM13</accession>
<proteinExistence type="predicted"/>
<dbReference type="EMBL" id="AVOT02048799">
    <property type="protein sequence ID" value="MBW0543984.1"/>
    <property type="molecule type" value="Genomic_DNA"/>
</dbReference>
<name>A0A9Q3IM13_9BASI</name>
<dbReference type="Proteomes" id="UP000765509">
    <property type="component" value="Unassembled WGS sequence"/>
</dbReference>
<sequence length="92" mass="10783">MLRCQIAIQGYRVNMTIAHKAEDIHKIAEGLGRWELANTTDNPAYVPLEAELHIKIEGINITDVGTEFFEEFREYYKQQKNFHIIKSLLDKY</sequence>
<keyword evidence="2" id="KW-1185">Reference proteome</keyword>
<evidence type="ECO:0000313" key="1">
    <source>
        <dbReference type="EMBL" id="MBW0543984.1"/>
    </source>
</evidence>
<comment type="caution">
    <text evidence="1">The sequence shown here is derived from an EMBL/GenBank/DDBJ whole genome shotgun (WGS) entry which is preliminary data.</text>
</comment>
<organism evidence="1 2">
    <name type="scientific">Austropuccinia psidii MF-1</name>
    <dbReference type="NCBI Taxonomy" id="1389203"/>
    <lineage>
        <taxon>Eukaryota</taxon>
        <taxon>Fungi</taxon>
        <taxon>Dikarya</taxon>
        <taxon>Basidiomycota</taxon>
        <taxon>Pucciniomycotina</taxon>
        <taxon>Pucciniomycetes</taxon>
        <taxon>Pucciniales</taxon>
        <taxon>Sphaerophragmiaceae</taxon>
        <taxon>Austropuccinia</taxon>
    </lineage>
</organism>
<protein>
    <submittedName>
        <fullName evidence="1">Uncharacterized protein</fullName>
    </submittedName>
</protein>
<evidence type="ECO:0000313" key="2">
    <source>
        <dbReference type="Proteomes" id="UP000765509"/>
    </source>
</evidence>
<dbReference type="OrthoDB" id="425619at2759"/>
<reference evidence="1" key="1">
    <citation type="submission" date="2021-03" db="EMBL/GenBank/DDBJ databases">
        <title>Draft genome sequence of rust myrtle Austropuccinia psidii MF-1, a brazilian biotype.</title>
        <authorList>
            <person name="Quecine M.C."/>
            <person name="Pachon D.M.R."/>
            <person name="Bonatelli M.L."/>
            <person name="Correr F.H."/>
            <person name="Franceschini L.M."/>
            <person name="Leite T.F."/>
            <person name="Margarido G.R.A."/>
            <person name="Almeida C.A."/>
            <person name="Ferrarezi J.A."/>
            <person name="Labate C.A."/>
        </authorList>
    </citation>
    <scope>NUCLEOTIDE SEQUENCE</scope>
    <source>
        <strain evidence="1">MF-1</strain>
    </source>
</reference>
<gene>
    <name evidence="1" type="ORF">O181_083699</name>
</gene>